<evidence type="ECO:0000256" key="2">
    <source>
        <dbReference type="SAM" id="SignalP"/>
    </source>
</evidence>
<sequence>MFRYCICFLVSLALLSSCKNASRMGFELIPAEKSGIRFANTITENDSINILDLEYTYNGGGVAIEDFNQDGLPDIFFTGNRVGNHLYLNKGELNFEDISATAGINGNDKWSTGVAVVDINNDGLKDIYVGASISNDPLKRANMLFINKGAGKDGKPVFEDQATAYNLADTGHTTHAVFFDYDNDGDLDCYVLTNKVGADRYPNQYKQKQLDGTAENTDRLYRNDFDSSKGHPVFTNVSKEAGILQEGYGLGVAIADINGDGWKDIYVTNDFLTNDILWINNKDGSFTNRVEQYFKHTSYSAMGNDVADINNDGLPDLIAVDMLPASNDRKKMMMAANSYQNYLNNEEFGYQYQYVRNTLQLNLGPAWKDSAGTSHPVFGDIAFYAGVAETDWSWAPLFVDFDNDGWRDLMITNGYPKDITDRDFMTYRASANKIAPKEMILDQIPEVKLSNFVFKNSDGSRFTDKTADWKFDSPSFSSGAAYGDLDNDGDMDLVINNTNQVAMVYKNKAIEKLSDNQYLQVQLEGPPTNRDGFGTRIEIHLGDSMQVTEFSPYRGYLSTMQDIIHFGLGKQKQVDKLLVTWPDGKVQQLKNLPANQRLVLNYKDAVTTVLEKQEPITPLFTNITASIQPYFLHQEYDYSDFNVQKLLPHKLSEFGPAMSAGDLDGNGLTDLVVGGSFGYSASILLQQMDGSFKRTELIPAADAQTKSWEDMGILLFDAEKDGDLDLYITSGGYELEAGASSYRDHFYLNDGKGNFTEDSTAIPVNTISKSCVRAADMDGDGDLDLLLAGRVKPWNYPLPVSSTLLLNESGKGKVQFRDATKELAPELQELGMVCDAIWTDIDNDNWPDLLLAGEWMPVTIFKNEKGKLKRINETGLENKSGWWNSIAPGDFDNDGDIDYVVSNLGLNSFYRASDKEPVRIYAGDFDNNKSLDAIPTLYLPNAEWERKEFPAQTRDDLIKQMISLRRKFQNYKLFSTAGIREILNDSLLQTAWKGEVNQLASVYIENKGNGKFSMKELPMLAQVSMLNGMFAEDLNGDGNLDLISTTNDYGTEVSVGRYDALNGLVLLGDGSGNFSALSIASSGFYVPGNGKSLVCLVGPDQTSKLAVSQNRGTLQWFNWKGALAQAQPASNDTYAIISLTNGKQRKQERYWGSGFLSQSPFLLFTNQQVKQIEYFTGSKTGSK</sequence>
<dbReference type="EMBL" id="JAKEVY010000002">
    <property type="protein sequence ID" value="MCF1714595.1"/>
    <property type="molecule type" value="Genomic_DNA"/>
</dbReference>
<feature type="signal peptide" evidence="2">
    <location>
        <begin position="1"/>
        <end position="21"/>
    </location>
</feature>
<dbReference type="PANTHER" id="PTHR16026">
    <property type="entry name" value="CARTILAGE ACIDIC PROTEIN 1"/>
    <property type="match status" value="1"/>
</dbReference>
<evidence type="ECO:0000313" key="4">
    <source>
        <dbReference type="EMBL" id="MCF1714595.1"/>
    </source>
</evidence>
<feature type="chain" id="PRO_5046701759" evidence="2">
    <location>
        <begin position="22"/>
        <end position="1183"/>
    </location>
</feature>
<evidence type="ECO:0000259" key="3">
    <source>
        <dbReference type="Pfam" id="PF07593"/>
    </source>
</evidence>
<protein>
    <submittedName>
        <fullName evidence="4">VCBS repeat-containing protein</fullName>
    </submittedName>
</protein>
<comment type="caution">
    <text evidence="4">The sequence shown here is derived from an EMBL/GenBank/DDBJ whole genome shotgun (WGS) entry which is preliminary data.</text>
</comment>
<dbReference type="SUPFAM" id="SSF69318">
    <property type="entry name" value="Integrin alpha N-terminal domain"/>
    <property type="match status" value="3"/>
</dbReference>
<dbReference type="InterPro" id="IPR013517">
    <property type="entry name" value="FG-GAP"/>
</dbReference>
<dbReference type="InterPro" id="IPR011519">
    <property type="entry name" value="UnbV_ASPIC"/>
</dbReference>
<dbReference type="PANTHER" id="PTHR16026:SF0">
    <property type="entry name" value="CARTILAGE ACIDIC PROTEIN 1"/>
    <property type="match status" value="1"/>
</dbReference>
<keyword evidence="5" id="KW-1185">Reference proteome</keyword>
<dbReference type="Pfam" id="PF07593">
    <property type="entry name" value="UnbV_ASPIC"/>
    <property type="match status" value="1"/>
</dbReference>
<dbReference type="InterPro" id="IPR027039">
    <property type="entry name" value="Crtac1"/>
</dbReference>
<dbReference type="InterPro" id="IPR028994">
    <property type="entry name" value="Integrin_alpha_N"/>
</dbReference>
<proteinExistence type="predicted"/>
<accession>A0ABS9BGZ9</accession>
<dbReference type="Proteomes" id="UP001200145">
    <property type="component" value="Unassembled WGS sequence"/>
</dbReference>
<keyword evidence="1 2" id="KW-0732">Signal</keyword>
<dbReference type="PROSITE" id="PS51257">
    <property type="entry name" value="PROKAR_LIPOPROTEIN"/>
    <property type="match status" value="1"/>
</dbReference>
<feature type="domain" description="ASPIC/UnbV" evidence="3">
    <location>
        <begin position="532"/>
        <end position="598"/>
    </location>
</feature>
<dbReference type="RefSeq" id="WP_234865405.1">
    <property type="nucleotide sequence ID" value="NZ_JAKEVY010000002.1"/>
</dbReference>
<name>A0ABS9BGZ9_9BACT</name>
<organism evidence="4 5">
    <name type="scientific">Flavihumibacter fluminis</name>
    <dbReference type="NCBI Taxonomy" id="2909236"/>
    <lineage>
        <taxon>Bacteria</taxon>
        <taxon>Pseudomonadati</taxon>
        <taxon>Bacteroidota</taxon>
        <taxon>Chitinophagia</taxon>
        <taxon>Chitinophagales</taxon>
        <taxon>Chitinophagaceae</taxon>
        <taxon>Flavihumibacter</taxon>
    </lineage>
</organism>
<dbReference type="Pfam" id="PF13517">
    <property type="entry name" value="FG-GAP_3"/>
    <property type="match status" value="5"/>
</dbReference>
<evidence type="ECO:0000256" key="1">
    <source>
        <dbReference type="ARBA" id="ARBA00022729"/>
    </source>
</evidence>
<gene>
    <name evidence="4" type="ORF">L0U88_08160</name>
</gene>
<reference evidence="4 5" key="1">
    <citation type="submission" date="2022-01" db="EMBL/GenBank/DDBJ databases">
        <title>Flavihumibacter sp. nov., isolated from sediment of a river.</title>
        <authorList>
            <person name="Liu H."/>
        </authorList>
    </citation>
    <scope>NUCLEOTIDE SEQUENCE [LARGE SCALE GENOMIC DNA]</scope>
    <source>
        <strain evidence="4 5">RY-1</strain>
    </source>
</reference>
<evidence type="ECO:0000313" key="5">
    <source>
        <dbReference type="Proteomes" id="UP001200145"/>
    </source>
</evidence>
<dbReference type="Gene3D" id="2.130.10.130">
    <property type="entry name" value="Integrin alpha, N-terminal"/>
    <property type="match status" value="4"/>
</dbReference>